<dbReference type="GeneID" id="106820934"/>
<feature type="compositionally biased region" description="Acidic residues" evidence="1">
    <location>
        <begin position="366"/>
        <end position="377"/>
    </location>
</feature>
<feature type="domain" description="CATSPERG C-terminal" evidence="3">
    <location>
        <begin position="115"/>
        <end position="293"/>
    </location>
</feature>
<evidence type="ECO:0000259" key="3">
    <source>
        <dbReference type="Pfam" id="PF22846"/>
    </source>
</evidence>
<evidence type="ECO:0000313" key="5">
    <source>
        <dbReference type="Proteomes" id="UP000695022"/>
    </source>
</evidence>
<accession>A0ABM1F9A4</accession>
<dbReference type="Pfam" id="PF22851">
    <property type="entry name" value="CATSPERG_Ig-like"/>
    <property type="match status" value="1"/>
</dbReference>
<keyword evidence="2" id="KW-0812">Transmembrane</keyword>
<name>A0ABM1F9A4_PRICU</name>
<evidence type="ECO:0000259" key="4">
    <source>
        <dbReference type="Pfam" id="PF22851"/>
    </source>
</evidence>
<dbReference type="Proteomes" id="UP000695022">
    <property type="component" value="Unplaced"/>
</dbReference>
<sequence>MQTPMQMVSAMFIVSDTSLLEVSATREDLYVRLAVLYRVSIRDKGLRRSQALPGSELHPVSLRIQVSNSVGCCFTSSQDERLFMGMQHTTVMLGCPPGQKLMFDVDASLAVTKPYDCLVPIENMPCFYYAEGFYPRFVIMDRIQRTYHNFTGSYILTVVGGGSGGESNVRLYTDEEIQTYNNQDSSDATLIWGPLAEDMDRAVPVFNQKSNGISWLCQKKSPCANIAPKFPASPEYFFLINVTNRDVDINSTNCIYTTQFLIRIHGLPMDSIKGSLFITCFTIFLICLFIVIYGICKRNDEKIYKRFKDSVYDRIYMKLKPVKKLNSTEIAVQVLKKQAAAARQQRFMIQQQGQWSWTKAMPELGELDEMSESENEGSSDSSGIILPASTVNPTESSDAVLPAVDLPKQ</sequence>
<dbReference type="RefSeq" id="XP_014681025.1">
    <property type="nucleotide sequence ID" value="XM_014825539.1"/>
</dbReference>
<protein>
    <submittedName>
        <fullName evidence="6">Cation channel sperm-associated protein subunit gamma 1-like</fullName>
    </submittedName>
</protein>
<dbReference type="InterPro" id="IPR028246">
    <property type="entry name" value="CATSPERG"/>
</dbReference>
<dbReference type="PANTHER" id="PTHR14327">
    <property type="entry name" value="CATION CHANNEL SPERM-ASSOCIATED PROTEIN SUBUNIT GAMMA"/>
    <property type="match status" value="1"/>
</dbReference>
<keyword evidence="5" id="KW-1185">Reference proteome</keyword>
<dbReference type="InterPro" id="IPR053873">
    <property type="entry name" value="CATSPERG_C"/>
</dbReference>
<keyword evidence="2" id="KW-0472">Membrane</keyword>
<evidence type="ECO:0000313" key="6">
    <source>
        <dbReference type="RefSeq" id="XP_014681025.1"/>
    </source>
</evidence>
<feature type="region of interest" description="Disordered" evidence="1">
    <location>
        <begin position="366"/>
        <end position="409"/>
    </location>
</feature>
<feature type="transmembrane region" description="Helical" evidence="2">
    <location>
        <begin position="276"/>
        <end position="296"/>
    </location>
</feature>
<organism evidence="5 6">
    <name type="scientific">Priapulus caudatus</name>
    <name type="common">Priapulid worm</name>
    <dbReference type="NCBI Taxonomy" id="37621"/>
    <lineage>
        <taxon>Eukaryota</taxon>
        <taxon>Metazoa</taxon>
        <taxon>Ecdysozoa</taxon>
        <taxon>Scalidophora</taxon>
        <taxon>Priapulida</taxon>
        <taxon>Priapulimorpha</taxon>
        <taxon>Priapulimorphida</taxon>
        <taxon>Priapulidae</taxon>
        <taxon>Priapulus</taxon>
    </lineage>
</organism>
<feature type="domain" description="CATSPERG Ig-like" evidence="4">
    <location>
        <begin position="7"/>
        <end position="91"/>
    </location>
</feature>
<proteinExistence type="predicted"/>
<keyword evidence="2" id="KW-1133">Transmembrane helix</keyword>
<evidence type="ECO:0000256" key="2">
    <source>
        <dbReference type="SAM" id="Phobius"/>
    </source>
</evidence>
<dbReference type="Pfam" id="PF22846">
    <property type="entry name" value="CATSPERG_C"/>
    <property type="match status" value="1"/>
</dbReference>
<dbReference type="PANTHER" id="PTHR14327:SF1">
    <property type="entry name" value="CATION CHANNEL SPERM-ASSOCIATED AUXILIARY SUBUNIT GAMMA"/>
    <property type="match status" value="1"/>
</dbReference>
<evidence type="ECO:0000256" key="1">
    <source>
        <dbReference type="SAM" id="MobiDB-lite"/>
    </source>
</evidence>
<dbReference type="InterPro" id="IPR053874">
    <property type="entry name" value="CATSPERG_Ig-like"/>
</dbReference>
<reference evidence="6" key="1">
    <citation type="submission" date="2025-08" db="UniProtKB">
        <authorList>
            <consortium name="RefSeq"/>
        </authorList>
    </citation>
    <scope>IDENTIFICATION</scope>
</reference>
<gene>
    <name evidence="6" type="primary">LOC106820934</name>
</gene>